<dbReference type="EMBL" id="JACHON010000015">
    <property type="protein sequence ID" value="MBB6513712.1"/>
    <property type="molecule type" value="Genomic_DNA"/>
</dbReference>
<protein>
    <submittedName>
        <fullName evidence="1">Uncharacterized protein</fullName>
    </submittedName>
</protein>
<dbReference type="RefSeq" id="WP_184249373.1">
    <property type="nucleotide sequence ID" value="NZ_BAAACU010000043.1"/>
</dbReference>
<gene>
    <name evidence="1" type="ORF">GGQ92_002526</name>
</gene>
<dbReference type="Proteomes" id="UP000572212">
    <property type="component" value="Unassembled WGS sequence"/>
</dbReference>
<evidence type="ECO:0000313" key="1">
    <source>
        <dbReference type="EMBL" id="MBB6513712.1"/>
    </source>
</evidence>
<dbReference type="AlphaFoldDB" id="A0A841RPB1"/>
<name>A0A841RPB1_9BACI</name>
<organism evidence="1 2">
    <name type="scientific">Gracilibacillus halotolerans</name>
    <dbReference type="NCBI Taxonomy" id="74386"/>
    <lineage>
        <taxon>Bacteria</taxon>
        <taxon>Bacillati</taxon>
        <taxon>Bacillota</taxon>
        <taxon>Bacilli</taxon>
        <taxon>Bacillales</taxon>
        <taxon>Bacillaceae</taxon>
        <taxon>Gracilibacillus</taxon>
    </lineage>
</organism>
<comment type="caution">
    <text evidence="1">The sequence shown here is derived from an EMBL/GenBank/DDBJ whole genome shotgun (WGS) entry which is preliminary data.</text>
</comment>
<evidence type="ECO:0000313" key="2">
    <source>
        <dbReference type="Proteomes" id="UP000572212"/>
    </source>
</evidence>
<proteinExistence type="predicted"/>
<reference evidence="1 2" key="1">
    <citation type="submission" date="2020-08" db="EMBL/GenBank/DDBJ databases">
        <title>Genomic Encyclopedia of Type Strains, Phase IV (KMG-IV): sequencing the most valuable type-strain genomes for metagenomic binning, comparative biology and taxonomic classification.</title>
        <authorList>
            <person name="Goeker M."/>
        </authorList>
    </citation>
    <scope>NUCLEOTIDE SEQUENCE [LARGE SCALE GENOMIC DNA]</scope>
    <source>
        <strain evidence="1 2">DSM 11805</strain>
    </source>
</reference>
<accession>A0A841RPB1</accession>
<keyword evidence="2" id="KW-1185">Reference proteome</keyword>
<sequence>MDNYPPSKGEIIIGNCCCGSTSSSSINPSQPFFTQTEGTLAIPFGAGIETTVLSLPVTTTFNLQNVKLDYALQLAFAFTAGNNNLDYGGRVRLRRDGVLLATQTYTNAKSRTGNPQATVSRIILPNTWFDNEALLGQHTYTVTIEYYQRLLASTTLTVETRSLNAVVFGM</sequence>